<dbReference type="GO" id="GO:0016020">
    <property type="term" value="C:membrane"/>
    <property type="evidence" value="ECO:0007669"/>
    <property type="project" value="UniProtKB-SubCell"/>
</dbReference>
<feature type="transmembrane region" description="Helical" evidence="15">
    <location>
        <begin position="154"/>
        <end position="175"/>
    </location>
</feature>
<dbReference type="InterPro" id="IPR004839">
    <property type="entry name" value="Aminotransferase_I/II_large"/>
</dbReference>
<dbReference type="InterPro" id="IPR051326">
    <property type="entry name" value="Kynurenine-oxoglutarate_AT"/>
</dbReference>
<dbReference type="GO" id="GO:0070189">
    <property type="term" value="P:kynurenine metabolic process"/>
    <property type="evidence" value="ECO:0007669"/>
    <property type="project" value="UniProtKB-ARBA"/>
</dbReference>
<dbReference type="CDD" id="cd00609">
    <property type="entry name" value="AAT_like"/>
    <property type="match status" value="1"/>
</dbReference>
<dbReference type="InterPro" id="IPR015422">
    <property type="entry name" value="PyrdxlP-dep_Trfase_small"/>
</dbReference>
<evidence type="ECO:0000256" key="3">
    <source>
        <dbReference type="ARBA" id="ARBA00007441"/>
    </source>
</evidence>
<evidence type="ECO:0000259" key="16">
    <source>
        <dbReference type="Pfam" id="PF00155"/>
    </source>
</evidence>
<evidence type="ECO:0000256" key="6">
    <source>
        <dbReference type="ARBA" id="ARBA00022679"/>
    </source>
</evidence>
<evidence type="ECO:0000256" key="1">
    <source>
        <dbReference type="ARBA" id="ARBA00001933"/>
    </source>
</evidence>
<evidence type="ECO:0000256" key="5">
    <source>
        <dbReference type="ARBA" id="ARBA00022576"/>
    </source>
</evidence>
<gene>
    <name evidence="17" type="primary">CCBL2</name>
    <name evidence="17" type="ORF">DERF_003048</name>
</gene>
<dbReference type="EMBL" id="ASGP02000001">
    <property type="protein sequence ID" value="KAH9529147.1"/>
    <property type="molecule type" value="Genomic_DNA"/>
</dbReference>
<evidence type="ECO:0000256" key="7">
    <source>
        <dbReference type="ARBA" id="ARBA00022692"/>
    </source>
</evidence>
<dbReference type="InterPro" id="IPR015421">
    <property type="entry name" value="PyrdxlP-dep_Trfase_major"/>
</dbReference>
<evidence type="ECO:0000313" key="17">
    <source>
        <dbReference type="EMBL" id="KAH9529147.1"/>
    </source>
</evidence>
<dbReference type="Proteomes" id="UP000790347">
    <property type="component" value="Unassembled WGS sequence"/>
</dbReference>
<evidence type="ECO:0000256" key="8">
    <source>
        <dbReference type="ARBA" id="ARBA00022898"/>
    </source>
</evidence>
<keyword evidence="12" id="KW-0456">Lyase</keyword>
<feature type="transmembrane region" description="Helical" evidence="15">
    <location>
        <begin position="239"/>
        <end position="260"/>
    </location>
</feature>
<dbReference type="Pfam" id="PF00155">
    <property type="entry name" value="Aminotran_1_2"/>
    <property type="match status" value="1"/>
</dbReference>
<keyword evidence="5" id="KW-0032">Aminotransferase</keyword>
<feature type="transmembrane region" description="Helical" evidence="15">
    <location>
        <begin position="21"/>
        <end position="44"/>
    </location>
</feature>
<dbReference type="FunFam" id="3.90.1150.10:FF:000275">
    <property type="entry name" value="kynurenine--oxoglutarate transaminase 1"/>
    <property type="match status" value="1"/>
</dbReference>
<dbReference type="FunFam" id="3.40.640.10:FF:000024">
    <property type="entry name" value="Kynurenine--oxoglutarate transaminase 3"/>
    <property type="match status" value="1"/>
</dbReference>
<dbReference type="AlphaFoldDB" id="A0A922IBU0"/>
<dbReference type="GO" id="GO:0016212">
    <property type="term" value="F:kynurenine-oxoglutarate transaminase activity"/>
    <property type="evidence" value="ECO:0007669"/>
    <property type="project" value="TreeGrafter"/>
</dbReference>
<evidence type="ECO:0000256" key="9">
    <source>
        <dbReference type="ARBA" id="ARBA00022989"/>
    </source>
</evidence>
<comment type="catalytic activity">
    <reaction evidence="14">
        <text>an S-substituted L-cysteine + H2O = a thiol + pyruvate + NH4(+)</text>
        <dbReference type="Rhea" id="RHEA:18121"/>
        <dbReference type="ChEBI" id="CHEBI:15361"/>
        <dbReference type="ChEBI" id="CHEBI:15377"/>
        <dbReference type="ChEBI" id="CHEBI:28938"/>
        <dbReference type="ChEBI" id="CHEBI:29256"/>
        <dbReference type="ChEBI" id="CHEBI:58717"/>
        <dbReference type="EC" id="4.4.1.13"/>
    </reaction>
    <physiologicalReaction direction="left-to-right" evidence="14">
        <dbReference type="Rhea" id="RHEA:18122"/>
    </physiologicalReaction>
</comment>
<dbReference type="InterPro" id="IPR015424">
    <property type="entry name" value="PyrdxlP-dep_Trfase"/>
</dbReference>
<keyword evidence="7 15" id="KW-0812">Transmembrane</keyword>
<evidence type="ECO:0000256" key="15">
    <source>
        <dbReference type="SAM" id="Phobius"/>
    </source>
</evidence>
<evidence type="ECO:0000256" key="2">
    <source>
        <dbReference type="ARBA" id="ARBA00004141"/>
    </source>
</evidence>
<evidence type="ECO:0000256" key="10">
    <source>
        <dbReference type="ARBA" id="ARBA00022990"/>
    </source>
</evidence>
<dbReference type="SUPFAM" id="SSF81338">
    <property type="entry name" value="Aquaporin-like"/>
    <property type="match status" value="1"/>
</dbReference>
<dbReference type="Pfam" id="PF00230">
    <property type="entry name" value="MIP"/>
    <property type="match status" value="1"/>
</dbReference>
<dbReference type="InterPro" id="IPR023271">
    <property type="entry name" value="Aquaporin-like"/>
</dbReference>
<protein>
    <submittedName>
        <fullName evidence="17">Kynurenine--oxoglutarate transaminase 3</fullName>
    </submittedName>
</protein>
<evidence type="ECO:0000256" key="4">
    <source>
        <dbReference type="ARBA" id="ARBA00011738"/>
    </source>
</evidence>
<comment type="pathway">
    <text evidence="13">Amino-acid degradation; L-kynurenine degradation; kynurenate from L-kynurenine: step 1/2.</text>
</comment>
<sequence>MAQDRVILHSYRIQNQTIREFLSEMVGTFILVLVCDCSIAVQILSKPHKIDLLAIGFATGMALMLCYYGCARLSGAHVNPVVTLSLVALGHLPFWKIFHYFLGQYIGGFLATAVAYMNHYSAITVFDGGVRSAFFNATSTAGILTSHPGHHLTLSGAVIDQILCCGLLMLGILCIVDHRNLNTPKPLISIALFILLAGLITAFGLNCGPALNPARDIPARLFAWMIGYGSEVWSPHSHLYWLVGGLIAPHIGGILGTWMYHLGLGLHLDDEQVYNQQQPKTNTAEQEILYLITNPTRQVQQLFTTKKATSKRIPIRSQKALFSPFIYILRRLTLKPKTAATFIQLPLLSSISKIAPKTSTSRNNSTYSPKNQSFILGFPHNHHSVRLLTNQIRTMSSISKKISARRLDGMAESVWNDFVKLAIQYKPINLGQGFPDFAAPEVVTQALAQATTSDNIFLNQYTRGFGHPRLVNALSKLYSQLQARPIDPLKEMLITSGAYEALYSSIMALIDEGDEVIIIEPFFDCYEAMVRMAGGRPVFIPLRLRSDAPKNNQSTITSADWKLDPAELESKFNEKTKLIIVNTPHNPFGKIFSRDELEHIATLCKKHDVIVISDEVYEWLFYPGTEHIRMATLSDMWDRTITIGSAGKTFSVTGWKIGWAYGPVHLMQPLQLLHQNCVYTCPTPIQEAIAIGFEKEIDRMGQKDCYWTELVDLLQPKRDRMAKILKSVNMNPTIPEGGYFIVADFSELAAKVDLTTETGTKDYRFVKWMSKNKKLQGIPMSAFYSDDHKYLAENLIRFCFIKKDETLSKAEEILNNLKQTL</sequence>
<dbReference type="InterPro" id="IPR000425">
    <property type="entry name" value="MIP"/>
</dbReference>
<dbReference type="FunFam" id="3.90.1150.10:FF:000021">
    <property type="entry name" value="Kynurenine--oxoglutarate transaminase 3"/>
    <property type="match status" value="1"/>
</dbReference>
<keyword evidence="10" id="KW-0007">Acetylation</keyword>
<evidence type="ECO:0000256" key="12">
    <source>
        <dbReference type="ARBA" id="ARBA00023239"/>
    </source>
</evidence>
<dbReference type="Gene3D" id="1.20.1080.10">
    <property type="entry name" value="Glycerol uptake facilitator protein"/>
    <property type="match status" value="1"/>
</dbReference>
<feature type="transmembrane region" description="Helical" evidence="15">
    <location>
        <begin position="50"/>
        <end position="69"/>
    </location>
</feature>
<reference evidence="17" key="1">
    <citation type="submission" date="2013-05" db="EMBL/GenBank/DDBJ databases">
        <authorList>
            <person name="Yim A.K.Y."/>
            <person name="Chan T.F."/>
            <person name="Ji K.M."/>
            <person name="Liu X.Y."/>
            <person name="Zhou J.W."/>
            <person name="Li R.Q."/>
            <person name="Yang K.Y."/>
            <person name="Li J."/>
            <person name="Li M."/>
            <person name="Law P.T.W."/>
            <person name="Wu Y.L."/>
            <person name="Cai Z.L."/>
            <person name="Qin H."/>
            <person name="Bao Y."/>
            <person name="Leung R.K.K."/>
            <person name="Ng P.K.S."/>
            <person name="Zou J."/>
            <person name="Zhong X.J."/>
            <person name="Ran P.X."/>
            <person name="Zhong N.S."/>
            <person name="Liu Z.G."/>
            <person name="Tsui S.K.W."/>
        </authorList>
    </citation>
    <scope>NUCLEOTIDE SEQUENCE</scope>
    <source>
        <strain evidence="17">Derf</strain>
        <tissue evidence="17">Whole organism</tissue>
    </source>
</reference>
<name>A0A922IBU0_DERFA</name>
<dbReference type="PANTHER" id="PTHR43807">
    <property type="entry name" value="FI04487P"/>
    <property type="match status" value="1"/>
</dbReference>
<dbReference type="GO" id="GO:0015267">
    <property type="term" value="F:channel activity"/>
    <property type="evidence" value="ECO:0007669"/>
    <property type="project" value="InterPro"/>
</dbReference>
<evidence type="ECO:0000313" key="18">
    <source>
        <dbReference type="Proteomes" id="UP000790347"/>
    </source>
</evidence>
<dbReference type="Gene3D" id="3.90.1150.10">
    <property type="entry name" value="Aspartate Aminotransferase, domain 1"/>
    <property type="match status" value="1"/>
</dbReference>
<keyword evidence="9 15" id="KW-1133">Transmembrane helix</keyword>
<proteinExistence type="inferred from homology"/>
<feature type="transmembrane region" description="Helical" evidence="15">
    <location>
        <begin position="187"/>
        <end position="205"/>
    </location>
</feature>
<dbReference type="PANTHER" id="PTHR43807:SF20">
    <property type="entry name" value="FI04487P"/>
    <property type="match status" value="1"/>
</dbReference>
<keyword evidence="11 15" id="KW-0472">Membrane</keyword>
<keyword evidence="18" id="KW-1185">Reference proteome</keyword>
<organism evidence="17 18">
    <name type="scientific">Dermatophagoides farinae</name>
    <name type="common">American house dust mite</name>
    <dbReference type="NCBI Taxonomy" id="6954"/>
    <lineage>
        <taxon>Eukaryota</taxon>
        <taxon>Metazoa</taxon>
        <taxon>Ecdysozoa</taxon>
        <taxon>Arthropoda</taxon>
        <taxon>Chelicerata</taxon>
        <taxon>Arachnida</taxon>
        <taxon>Acari</taxon>
        <taxon>Acariformes</taxon>
        <taxon>Sarcoptiformes</taxon>
        <taxon>Astigmata</taxon>
        <taxon>Psoroptidia</taxon>
        <taxon>Analgoidea</taxon>
        <taxon>Pyroglyphidae</taxon>
        <taxon>Dermatophagoidinae</taxon>
        <taxon>Dermatophagoides</taxon>
    </lineage>
</organism>
<keyword evidence="6" id="KW-0808">Transferase</keyword>
<comment type="cofactor">
    <cofactor evidence="1">
        <name>pyridoxal 5'-phosphate</name>
        <dbReference type="ChEBI" id="CHEBI:597326"/>
    </cofactor>
</comment>
<comment type="caution">
    <text evidence="17">The sequence shown here is derived from an EMBL/GenBank/DDBJ whole genome shotgun (WGS) entry which is preliminary data.</text>
</comment>
<dbReference type="SUPFAM" id="SSF53383">
    <property type="entry name" value="PLP-dependent transferases"/>
    <property type="match status" value="1"/>
</dbReference>
<accession>A0A922IBU0</accession>
<feature type="transmembrane region" description="Helical" evidence="15">
    <location>
        <begin position="81"/>
        <end position="102"/>
    </location>
</feature>
<comment type="similarity">
    <text evidence="3">Belongs to the class-I pyridoxal-phosphate-dependent aminotransferase family.</text>
</comment>
<evidence type="ECO:0000256" key="11">
    <source>
        <dbReference type="ARBA" id="ARBA00023136"/>
    </source>
</evidence>
<comment type="subcellular location">
    <subcellularLocation>
        <location evidence="2">Membrane</location>
        <topology evidence="2">Multi-pass membrane protein</topology>
    </subcellularLocation>
</comment>
<dbReference type="GO" id="GO:0047804">
    <property type="term" value="F:cysteine-S-conjugate beta-lyase activity"/>
    <property type="evidence" value="ECO:0007669"/>
    <property type="project" value="UniProtKB-EC"/>
</dbReference>
<dbReference type="GO" id="GO:0030170">
    <property type="term" value="F:pyridoxal phosphate binding"/>
    <property type="evidence" value="ECO:0007669"/>
    <property type="project" value="InterPro"/>
</dbReference>
<dbReference type="Gene3D" id="3.40.640.10">
    <property type="entry name" value="Type I PLP-dependent aspartate aminotransferase-like (Major domain)"/>
    <property type="match status" value="1"/>
</dbReference>
<evidence type="ECO:0000256" key="13">
    <source>
        <dbReference type="ARBA" id="ARBA00024016"/>
    </source>
</evidence>
<keyword evidence="8" id="KW-0663">Pyridoxal phosphate</keyword>
<dbReference type="GO" id="GO:0005739">
    <property type="term" value="C:mitochondrion"/>
    <property type="evidence" value="ECO:0007669"/>
    <property type="project" value="TreeGrafter"/>
</dbReference>
<comment type="subunit">
    <text evidence="4">Homodimer.</text>
</comment>
<reference evidence="17" key="2">
    <citation type="journal article" date="2022" name="Res Sq">
        <title>Comparative Genomics Reveals Insights into the Divergent Evolution of Astigmatic Mites and Household Pest Adaptations.</title>
        <authorList>
            <person name="Xiong Q."/>
            <person name="Wan A.T.-Y."/>
            <person name="Liu X.-Y."/>
            <person name="Fung C.S.-H."/>
            <person name="Xiao X."/>
            <person name="Malainual N."/>
            <person name="Hou J."/>
            <person name="Wang L."/>
            <person name="Wang M."/>
            <person name="Yang K."/>
            <person name="Cui Y."/>
            <person name="Leung E."/>
            <person name="Nong W."/>
            <person name="Shin S.-K."/>
            <person name="Au S."/>
            <person name="Jeong K.Y."/>
            <person name="Chew F.T."/>
            <person name="Hui J."/>
            <person name="Leung T.F."/>
            <person name="Tungtrongchitr A."/>
            <person name="Zhong N."/>
            <person name="Liu Z."/>
            <person name="Tsui S."/>
        </authorList>
    </citation>
    <scope>NUCLEOTIDE SEQUENCE</scope>
    <source>
        <strain evidence="17">Derf</strain>
        <tissue evidence="17">Whole organism</tissue>
    </source>
</reference>
<evidence type="ECO:0000256" key="14">
    <source>
        <dbReference type="ARBA" id="ARBA00049325"/>
    </source>
</evidence>
<dbReference type="PRINTS" id="PR00783">
    <property type="entry name" value="MINTRINSICP"/>
</dbReference>
<feature type="domain" description="Aminotransferase class I/classII large" evidence="16">
    <location>
        <begin position="427"/>
        <end position="808"/>
    </location>
</feature>